<dbReference type="PANTHER" id="PTHR21512">
    <property type="entry name" value="TRAFFICKING PROTEIN PARTICLE COMPLEX SUBUNIT 9"/>
    <property type="match status" value="1"/>
</dbReference>
<reference evidence="1 2" key="1">
    <citation type="submission" date="2021-06" db="EMBL/GenBank/DDBJ databases">
        <authorList>
            <person name="Palmer J.M."/>
        </authorList>
    </citation>
    <scope>NUCLEOTIDE SEQUENCE [LARGE SCALE GENOMIC DNA]</scope>
    <source>
        <strain evidence="1 2">GA_2019</strain>
        <tissue evidence="1">Muscle</tissue>
    </source>
</reference>
<proteinExistence type="predicted"/>
<comment type="caution">
    <text evidence="1">The sequence shown here is derived from an EMBL/GenBank/DDBJ whole genome shotgun (WGS) entry which is preliminary data.</text>
</comment>
<dbReference type="EMBL" id="JAHRIO010020729">
    <property type="protein sequence ID" value="MEQ2164930.1"/>
    <property type="molecule type" value="Genomic_DNA"/>
</dbReference>
<protein>
    <submittedName>
        <fullName evidence="1">Trafficking protein particle complex subunit 9</fullName>
    </submittedName>
</protein>
<dbReference type="Proteomes" id="UP001476798">
    <property type="component" value="Unassembled WGS sequence"/>
</dbReference>
<dbReference type="PANTHER" id="PTHR21512:SF5">
    <property type="entry name" value="TRAFFICKING PROTEIN PARTICLE COMPLEX SUBUNIT 9"/>
    <property type="match status" value="1"/>
</dbReference>
<evidence type="ECO:0000313" key="2">
    <source>
        <dbReference type="Proteomes" id="UP001476798"/>
    </source>
</evidence>
<gene>
    <name evidence="1" type="primary">TRAPPC9_1</name>
    <name evidence="1" type="ORF">GOODEAATRI_011818</name>
</gene>
<evidence type="ECO:0000313" key="1">
    <source>
        <dbReference type="EMBL" id="MEQ2164930.1"/>
    </source>
</evidence>
<keyword evidence="2" id="KW-1185">Reference proteome</keyword>
<sequence length="149" mass="15893">YHTSVFGVSSDCLLEGLPSVKTSGCLVEVIPSLPRLQLSTSLPRSAHTSQHMSKEELSSSVSVQLFNGEKQQLTITLENIGTEDIESLELTSKTVNTKVSVAVVLQGVTTLFSLVLDLPCPCGFLVCVSSLFSAPAHAFHLCSLAHCDC</sequence>
<accession>A0ABV0N0L9</accession>
<dbReference type="Pfam" id="PF26280">
    <property type="entry name" value="Ig_TRAPPC9-Trs120_2nd"/>
    <property type="match status" value="1"/>
</dbReference>
<dbReference type="InterPro" id="IPR013935">
    <property type="entry name" value="Trs120_TRAPPC9"/>
</dbReference>
<organism evidence="1 2">
    <name type="scientific">Goodea atripinnis</name>
    <dbReference type="NCBI Taxonomy" id="208336"/>
    <lineage>
        <taxon>Eukaryota</taxon>
        <taxon>Metazoa</taxon>
        <taxon>Chordata</taxon>
        <taxon>Craniata</taxon>
        <taxon>Vertebrata</taxon>
        <taxon>Euteleostomi</taxon>
        <taxon>Actinopterygii</taxon>
        <taxon>Neopterygii</taxon>
        <taxon>Teleostei</taxon>
        <taxon>Neoteleostei</taxon>
        <taxon>Acanthomorphata</taxon>
        <taxon>Ovalentaria</taxon>
        <taxon>Atherinomorphae</taxon>
        <taxon>Cyprinodontiformes</taxon>
        <taxon>Goodeidae</taxon>
        <taxon>Goodea</taxon>
    </lineage>
</organism>
<feature type="non-terminal residue" evidence="1">
    <location>
        <position position="1"/>
    </location>
</feature>
<name>A0ABV0N0L9_9TELE</name>